<dbReference type="PROSITE" id="PS00080">
    <property type="entry name" value="MULTICOPPER_OXIDASE2"/>
    <property type="match status" value="1"/>
</dbReference>
<dbReference type="PANTHER" id="PTHR48267">
    <property type="entry name" value="CUPREDOXIN SUPERFAMILY PROTEIN"/>
    <property type="match status" value="1"/>
</dbReference>
<dbReference type="CDD" id="cd04232">
    <property type="entry name" value="CuRO_1_CueO_FtsP"/>
    <property type="match status" value="1"/>
</dbReference>
<evidence type="ECO:0000313" key="6">
    <source>
        <dbReference type="EMBL" id="HFC91998.1"/>
    </source>
</evidence>
<dbReference type="Pfam" id="PF07732">
    <property type="entry name" value="Cu-oxidase_3"/>
    <property type="match status" value="1"/>
</dbReference>
<dbReference type="CDD" id="cd13867">
    <property type="entry name" value="CuRO_2_CueO_FtsP"/>
    <property type="match status" value="1"/>
</dbReference>
<dbReference type="Proteomes" id="UP000885750">
    <property type="component" value="Unassembled WGS sequence"/>
</dbReference>
<dbReference type="GO" id="GO:0005507">
    <property type="term" value="F:copper ion binding"/>
    <property type="evidence" value="ECO:0007669"/>
    <property type="project" value="InterPro"/>
</dbReference>
<dbReference type="AlphaFoldDB" id="A0A7V2T1S9"/>
<comment type="caution">
    <text evidence="6">The sequence shown here is derived from an EMBL/GenBank/DDBJ whole genome shotgun (WGS) entry which is preliminary data.</text>
</comment>
<evidence type="ECO:0000259" key="4">
    <source>
        <dbReference type="Pfam" id="PF07731"/>
    </source>
</evidence>
<evidence type="ECO:0008006" key="7">
    <source>
        <dbReference type="Google" id="ProtNLM"/>
    </source>
</evidence>
<dbReference type="InterPro" id="IPR011707">
    <property type="entry name" value="Cu-oxidase-like_N"/>
</dbReference>
<feature type="domain" description="Plastocyanin-like" evidence="3">
    <location>
        <begin position="167"/>
        <end position="245"/>
    </location>
</feature>
<dbReference type="InterPro" id="IPR001117">
    <property type="entry name" value="Cu-oxidase_2nd"/>
</dbReference>
<dbReference type="Pfam" id="PF00394">
    <property type="entry name" value="Cu-oxidase"/>
    <property type="match status" value="1"/>
</dbReference>
<proteinExistence type="predicted"/>
<organism evidence="6">
    <name type="scientific">Leucothrix mucor</name>
    <dbReference type="NCBI Taxonomy" id="45248"/>
    <lineage>
        <taxon>Bacteria</taxon>
        <taxon>Pseudomonadati</taxon>
        <taxon>Pseudomonadota</taxon>
        <taxon>Gammaproteobacteria</taxon>
        <taxon>Thiotrichales</taxon>
        <taxon>Thiotrichaceae</taxon>
        <taxon>Leucothrix</taxon>
    </lineage>
</organism>
<feature type="domain" description="Plastocyanin-like" evidence="5">
    <location>
        <begin position="10"/>
        <end position="121"/>
    </location>
</feature>
<evidence type="ECO:0000259" key="3">
    <source>
        <dbReference type="Pfam" id="PF00394"/>
    </source>
</evidence>
<reference evidence="6" key="1">
    <citation type="journal article" date="2020" name="mSystems">
        <title>Genome- and Community-Level Interaction Insights into Carbon Utilization and Element Cycling Functions of Hydrothermarchaeota in Hydrothermal Sediment.</title>
        <authorList>
            <person name="Zhou Z."/>
            <person name="Liu Y."/>
            <person name="Xu W."/>
            <person name="Pan J."/>
            <person name="Luo Z.H."/>
            <person name="Li M."/>
        </authorList>
    </citation>
    <scope>NUCLEOTIDE SEQUENCE [LARGE SCALE GENOMIC DNA]</scope>
    <source>
        <strain evidence="6">HyVt-493</strain>
    </source>
</reference>
<protein>
    <recommendedName>
        <fullName evidence="7">Multicopper oxidase</fullName>
    </recommendedName>
</protein>
<gene>
    <name evidence="6" type="ORF">ENJ51_04220</name>
</gene>
<dbReference type="InterPro" id="IPR011706">
    <property type="entry name" value="Cu-oxidase_C"/>
</dbReference>
<dbReference type="CDD" id="cd13890">
    <property type="entry name" value="CuRO_3_CueO_FtsP"/>
    <property type="match status" value="1"/>
</dbReference>
<dbReference type="EMBL" id="DRMS01000167">
    <property type="protein sequence ID" value="HFC91998.1"/>
    <property type="molecule type" value="Genomic_DNA"/>
</dbReference>
<name>A0A7V2T1S9_LEUMU</name>
<evidence type="ECO:0000256" key="1">
    <source>
        <dbReference type="ARBA" id="ARBA00022723"/>
    </source>
</evidence>
<dbReference type="InterPro" id="IPR045087">
    <property type="entry name" value="Cu-oxidase_fam"/>
</dbReference>
<keyword evidence="2" id="KW-0560">Oxidoreductase</keyword>
<dbReference type="InterPro" id="IPR008972">
    <property type="entry name" value="Cupredoxin"/>
</dbReference>
<dbReference type="GO" id="GO:0016491">
    <property type="term" value="F:oxidoreductase activity"/>
    <property type="evidence" value="ECO:0007669"/>
    <property type="project" value="UniProtKB-KW"/>
</dbReference>
<dbReference type="Gene3D" id="2.60.40.420">
    <property type="entry name" value="Cupredoxins - blue copper proteins"/>
    <property type="match status" value="3"/>
</dbReference>
<keyword evidence="1" id="KW-0479">Metal-binding</keyword>
<dbReference type="Pfam" id="PF07731">
    <property type="entry name" value="Cu-oxidase_2"/>
    <property type="match status" value="1"/>
</dbReference>
<dbReference type="SUPFAM" id="SSF49503">
    <property type="entry name" value="Cupredoxins"/>
    <property type="match status" value="3"/>
</dbReference>
<dbReference type="PANTHER" id="PTHR48267:SF1">
    <property type="entry name" value="BILIRUBIN OXIDASE"/>
    <property type="match status" value="1"/>
</dbReference>
<feature type="domain" description="Plastocyanin-like" evidence="4">
    <location>
        <begin position="347"/>
        <end position="456"/>
    </location>
</feature>
<sequence length="457" mass="51044">VSFNLQINASQHQFFKGINTPTLGINQSYLGPVLRAKRGDTVTINVRNGLNEVATLHWHGMTLPAKMDGGPHQTIQPNQTWQSRFQIRQEAGTTWYHSHTMHQTGRQVYHGLAGLFIIDDDGSDQLGLPSDYGIDDIPCTIQDRRFNRNGSLNYLSRMPDRMMGMQGSTVLVNGVVTPTLEAKRTLLRLRLHNGSNARPYQLVFSDNRPFYVIASDCGFLERPLQTDSIHLAAAERIEILVDVSDKKQITLKSIASGSNSGMPMMRMMSSQELDIMSIDARQAQPSKRKVPMTLRQSALILNPKKALTTRKFELEMGMMGRGGMMGGGMMRGMMQRGGSRGGGSGGMFRINGKSMDINRIDFAVKRNSTEIWEISNVSPMAHPFHVHNVQFRILDRNGVAPNAIEAGLKDVVLVNSGEVVRIIMAFPEYSDPKIPYMYHCHILEHEDQGMMGQFVVV</sequence>
<accession>A0A7V2T1S9</accession>
<dbReference type="InterPro" id="IPR002355">
    <property type="entry name" value="Cu_oxidase_Cu_BS"/>
</dbReference>
<feature type="non-terminal residue" evidence="6">
    <location>
        <position position="1"/>
    </location>
</feature>
<evidence type="ECO:0000256" key="2">
    <source>
        <dbReference type="ARBA" id="ARBA00023002"/>
    </source>
</evidence>
<evidence type="ECO:0000259" key="5">
    <source>
        <dbReference type="Pfam" id="PF07732"/>
    </source>
</evidence>